<dbReference type="EMBL" id="CM035433">
    <property type="protein sequence ID" value="KAH7294117.1"/>
    <property type="molecule type" value="Genomic_DNA"/>
</dbReference>
<sequence length="912" mass="105107">MSSIFSVDAWASASSAHIDSLFSVEPFQRSDDPYDLERADDSMFSVESFKLSNSQCNAAHTNAPLDLPCDPTIDLPSDSSACGATKKHSKLNLRFKRRSREVSRKRFKFLTSDRQIALDIVKHCCGLKCLYNLGMKKLKHIREKFLHLDSERQDIYLVSCMQMIEDNMSVTRVGFEYFFTQGMPCCRAAFKIAMGVGNFRIHRVQQGFLNGDLILDTFHGGTKGSVGRHAMNWMMNYFSLHCEVMPTIGRLHLSDNFTRREVFQIYREDMENRNEKYVLYRHFTRLWKEEFNNVSIPRKVRMGECSVCATLKNMAKGATTPQEKHNFKNLLNNHRDSQALERKKAIHHRSKALRNPERYMCLLIDGMDQKKTCLPHFYRIPKDIGDEVLVQMHLVGALVYNGTVMSKVFFTYPNVHNDPNLTVTVIHRVLQSWKGLLPPTLYLQLDNTPRENKNSTVFGYLSMLVEKQVFQKVKVNFLLVGHTHDHIDQMFSTFSKKLARNNAFTLPILSELISEAYTPKPEAQHLTQIYDFKHFCSMGLDNSAKVLAPLHNISFNHVFLMRRVDEITLLFAKQYSSSLGWEPTEGCRFLLQVPNLSTVTVYGAEQSPYEDKNNTERCGSVVDQSKSWMHALIENKRHIERAKKYVGDQDVSWWEDFFNHQEEIIQYTIAGHWPVDVPFTWDFCTQRSVNVAQACNADALQSFIHPPERNIYVGPRMTKQAEARWQGNLIEINVGTLIAVLADGDEATRPFWIAKVLEITKDIDQRRIEALVVHWYYTKSSNAFTGKYNLEMVCDAKRTGSKRKKNIRSTSTLKMDDVDILVYDFSLTKTGHLRKATINMIKQKLPDVCGTGNHRKTRRVVHDPAEFGMYVDEDRALVDIEEEEESSQQYETESSASDDEGVDIDRQSCELH</sequence>
<name>A0A8T2REE2_CERRI</name>
<evidence type="ECO:0000256" key="1">
    <source>
        <dbReference type="SAM" id="MobiDB-lite"/>
    </source>
</evidence>
<proteinExistence type="predicted"/>
<dbReference type="PANTHER" id="PTHR33153">
    <property type="entry name" value="MYND-TYPE DOMAIN-CONTAINING PROTEIN"/>
    <property type="match status" value="1"/>
</dbReference>
<accession>A0A8T2REE2</accession>
<feature type="compositionally biased region" description="Basic and acidic residues" evidence="1">
    <location>
        <begin position="903"/>
        <end position="912"/>
    </location>
</feature>
<gene>
    <name evidence="3" type="ORF">KP509_28G057500</name>
</gene>
<reference evidence="3" key="1">
    <citation type="submission" date="2021-08" db="EMBL/GenBank/DDBJ databases">
        <title>WGS assembly of Ceratopteris richardii.</title>
        <authorList>
            <person name="Marchant D.B."/>
            <person name="Chen G."/>
            <person name="Jenkins J."/>
            <person name="Shu S."/>
            <person name="Leebens-Mack J."/>
            <person name="Grimwood J."/>
            <person name="Schmutz J."/>
            <person name="Soltis P."/>
            <person name="Soltis D."/>
            <person name="Chen Z.-H."/>
        </authorList>
    </citation>
    <scope>NUCLEOTIDE SEQUENCE</scope>
    <source>
        <strain evidence="3">Whitten #5841</strain>
        <tissue evidence="3">Leaf</tissue>
    </source>
</reference>
<evidence type="ECO:0000313" key="4">
    <source>
        <dbReference type="Proteomes" id="UP000825935"/>
    </source>
</evidence>
<dbReference type="Proteomes" id="UP000825935">
    <property type="component" value="Chromosome 28"/>
</dbReference>
<feature type="region of interest" description="Disordered" evidence="1">
    <location>
        <begin position="881"/>
        <end position="912"/>
    </location>
</feature>
<dbReference type="InterPro" id="IPR057191">
    <property type="entry name" value="DUF7869"/>
</dbReference>
<protein>
    <recommendedName>
        <fullName evidence="2">DUF7869 domain-containing protein</fullName>
    </recommendedName>
</protein>
<dbReference type="PANTHER" id="PTHR33153:SF3">
    <property type="entry name" value="TRAFFICKING PROTEIN PARTICLE COMPLEX SUBUNIT 11 DOMAIN-CONTAINING PROTEIN"/>
    <property type="match status" value="1"/>
</dbReference>
<keyword evidence="4" id="KW-1185">Reference proteome</keyword>
<feature type="domain" description="DUF7869" evidence="2">
    <location>
        <begin position="388"/>
        <end position="575"/>
    </location>
</feature>
<organism evidence="3 4">
    <name type="scientific">Ceratopteris richardii</name>
    <name type="common">Triangle waterfern</name>
    <dbReference type="NCBI Taxonomy" id="49495"/>
    <lineage>
        <taxon>Eukaryota</taxon>
        <taxon>Viridiplantae</taxon>
        <taxon>Streptophyta</taxon>
        <taxon>Embryophyta</taxon>
        <taxon>Tracheophyta</taxon>
        <taxon>Polypodiopsida</taxon>
        <taxon>Polypodiidae</taxon>
        <taxon>Polypodiales</taxon>
        <taxon>Pteridineae</taxon>
        <taxon>Pteridaceae</taxon>
        <taxon>Parkerioideae</taxon>
        <taxon>Ceratopteris</taxon>
    </lineage>
</organism>
<evidence type="ECO:0000259" key="2">
    <source>
        <dbReference type="Pfam" id="PF25273"/>
    </source>
</evidence>
<comment type="caution">
    <text evidence="3">The sequence shown here is derived from an EMBL/GenBank/DDBJ whole genome shotgun (WGS) entry which is preliminary data.</text>
</comment>
<dbReference type="Pfam" id="PF25273">
    <property type="entry name" value="DUF7869"/>
    <property type="match status" value="1"/>
</dbReference>
<dbReference type="OrthoDB" id="5984528at2759"/>
<dbReference type="AlphaFoldDB" id="A0A8T2REE2"/>
<evidence type="ECO:0000313" key="3">
    <source>
        <dbReference type="EMBL" id="KAH7294117.1"/>
    </source>
</evidence>